<comment type="caution">
    <text evidence="1">The sequence shown here is derived from an EMBL/GenBank/DDBJ whole genome shotgun (WGS) entry which is preliminary data.</text>
</comment>
<evidence type="ECO:0000313" key="2">
    <source>
        <dbReference type="Proteomes" id="UP001057375"/>
    </source>
</evidence>
<dbReference type="InterPro" id="IPR023214">
    <property type="entry name" value="HAD_sf"/>
</dbReference>
<dbReference type="NCBIfam" id="TIGR01549">
    <property type="entry name" value="HAD-SF-IA-v1"/>
    <property type="match status" value="1"/>
</dbReference>
<dbReference type="InterPro" id="IPR041492">
    <property type="entry name" value="HAD_2"/>
</dbReference>
<proteinExistence type="predicted"/>
<feature type="non-terminal residue" evidence="1">
    <location>
        <position position="141"/>
    </location>
</feature>
<feature type="non-terminal residue" evidence="1">
    <location>
        <position position="1"/>
    </location>
</feature>
<name>A0ABQ5K1M0_9EUKA</name>
<gene>
    <name evidence="1" type="ORF">ADUPG1_004645</name>
</gene>
<dbReference type="PANTHER" id="PTHR47478">
    <property type="match status" value="1"/>
</dbReference>
<dbReference type="InterPro" id="IPR052550">
    <property type="entry name" value="Pyrimidine_5'-ntase_YjjG"/>
</dbReference>
<dbReference type="PANTHER" id="PTHR47478:SF1">
    <property type="entry name" value="PYRIMIDINE 5'-NUCLEOTIDASE YJJG"/>
    <property type="match status" value="1"/>
</dbReference>
<dbReference type="InterPro" id="IPR006439">
    <property type="entry name" value="HAD-SF_hydro_IA"/>
</dbReference>
<dbReference type="InterPro" id="IPR036412">
    <property type="entry name" value="HAD-like_sf"/>
</dbReference>
<keyword evidence="2" id="KW-1185">Reference proteome</keyword>
<dbReference type="Gene3D" id="3.40.50.1000">
    <property type="entry name" value="HAD superfamily/HAD-like"/>
    <property type="match status" value="1"/>
</dbReference>
<evidence type="ECO:0000313" key="1">
    <source>
        <dbReference type="EMBL" id="GKT25495.1"/>
    </source>
</evidence>
<dbReference type="SUPFAM" id="SSF56784">
    <property type="entry name" value="HAD-like"/>
    <property type="match status" value="1"/>
</dbReference>
<organism evidence="1 2">
    <name type="scientific">Aduncisulcus paluster</name>
    <dbReference type="NCBI Taxonomy" id="2918883"/>
    <lineage>
        <taxon>Eukaryota</taxon>
        <taxon>Metamonada</taxon>
        <taxon>Carpediemonas-like organisms</taxon>
        <taxon>Aduncisulcus</taxon>
    </lineage>
</organism>
<dbReference type="Proteomes" id="UP001057375">
    <property type="component" value="Unassembled WGS sequence"/>
</dbReference>
<reference evidence="1" key="1">
    <citation type="submission" date="2022-03" db="EMBL/GenBank/DDBJ databases">
        <title>Draft genome sequence of Aduncisulcus paluster, a free-living microaerophilic Fornicata.</title>
        <authorList>
            <person name="Yuyama I."/>
            <person name="Kume K."/>
            <person name="Tamura T."/>
            <person name="Inagaki Y."/>
            <person name="Hashimoto T."/>
        </authorList>
    </citation>
    <scope>NUCLEOTIDE SEQUENCE</scope>
    <source>
        <strain evidence="1">NY0171</strain>
    </source>
</reference>
<accession>A0ABQ5K1M0</accession>
<sequence length="141" mass="15806">SASVDYDPKEAAQIFIEEHNHATWYFDSADFLKRAKETYAVCLVSDADRDMVEGLIQDLPIDTLVISEEVGSYKHNSNGKMFTTVIEHFGCRAQDILHIGDSSSDIEGAGQLNIDTCWLNRRKVSKHFSISPTYEVASLCD</sequence>
<dbReference type="Pfam" id="PF13419">
    <property type="entry name" value="HAD_2"/>
    <property type="match status" value="1"/>
</dbReference>
<protein>
    <submittedName>
        <fullName evidence="1">Multi-domain containing protein</fullName>
    </submittedName>
</protein>
<dbReference type="EMBL" id="BQXS01007115">
    <property type="protein sequence ID" value="GKT25495.1"/>
    <property type="molecule type" value="Genomic_DNA"/>
</dbReference>